<dbReference type="Proteomes" id="UP000288805">
    <property type="component" value="Unassembled WGS sequence"/>
</dbReference>
<name>A0A438HEG4_VITVI</name>
<evidence type="ECO:0000313" key="3">
    <source>
        <dbReference type="Proteomes" id="UP000288805"/>
    </source>
</evidence>
<feature type="chain" id="PRO_5019553484" description="Rapid alkalinization factor" evidence="1">
    <location>
        <begin position="28"/>
        <end position="121"/>
    </location>
</feature>
<comment type="caution">
    <text evidence="2">The sequence shown here is derived from an EMBL/GenBank/DDBJ whole genome shotgun (WGS) entry which is preliminary data.</text>
</comment>
<accession>A0A438HEG4</accession>
<sequence>MGGEMKKGFSVALILMVMLLTKNVCRATSAKSNDTHTHRCSDQPEECLIGDMDSEEYSVDSEISRRLLQVNSGQAVTGRTSNANQPAVPCGNARYDACLPNPNRSPSDGQNCGIYNRECPQ</sequence>
<feature type="signal peptide" evidence="1">
    <location>
        <begin position="1"/>
        <end position="27"/>
    </location>
</feature>
<keyword evidence="1" id="KW-0732">Signal</keyword>
<gene>
    <name evidence="2" type="ORF">CK203_046935</name>
</gene>
<evidence type="ECO:0008006" key="4">
    <source>
        <dbReference type="Google" id="ProtNLM"/>
    </source>
</evidence>
<evidence type="ECO:0000313" key="2">
    <source>
        <dbReference type="EMBL" id="RVW82759.1"/>
    </source>
</evidence>
<proteinExistence type="predicted"/>
<protein>
    <recommendedName>
        <fullName evidence="4">Rapid alkalinization factor</fullName>
    </recommendedName>
</protein>
<dbReference type="AlphaFoldDB" id="A0A438HEG4"/>
<dbReference type="EMBL" id="QGNW01000236">
    <property type="protein sequence ID" value="RVW82759.1"/>
    <property type="molecule type" value="Genomic_DNA"/>
</dbReference>
<evidence type="ECO:0000256" key="1">
    <source>
        <dbReference type="SAM" id="SignalP"/>
    </source>
</evidence>
<reference evidence="2 3" key="1">
    <citation type="journal article" date="2018" name="PLoS Genet.">
        <title>Population sequencing reveals clonal diversity and ancestral inbreeding in the grapevine cultivar Chardonnay.</title>
        <authorList>
            <person name="Roach M.J."/>
            <person name="Johnson D.L."/>
            <person name="Bohlmann J."/>
            <person name="van Vuuren H.J."/>
            <person name="Jones S.J."/>
            <person name="Pretorius I.S."/>
            <person name="Schmidt S.A."/>
            <person name="Borneman A.R."/>
        </authorList>
    </citation>
    <scope>NUCLEOTIDE SEQUENCE [LARGE SCALE GENOMIC DNA]</scope>
    <source>
        <strain evidence="3">cv. Chardonnay</strain>
        <tissue evidence="2">Leaf</tissue>
    </source>
</reference>
<organism evidence="2 3">
    <name type="scientific">Vitis vinifera</name>
    <name type="common">Grape</name>
    <dbReference type="NCBI Taxonomy" id="29760"/>
    <lineage>
        <taxon>Eukaryota</taxon>
        <taxon>Viridiplantae</taxon>
        <taxon>Streptophyta</taxon>
        <taxon>Embryophyta</taxon>
        <taxon>Tracheophyta</taxon>
        <taxon>Spermatophyta</taxon>
        <taxon>Magnoliopsida</taxon>
        <taxon>eudicotyledons</taxon>
        <taxon>Gunneridae</taxon>
        <taxon>Pentapetalae</taxon>
        <taxon>rosids</taxon>
        <taxon>Vitales</taxon>
        <taxon>Vitaceae</taxon>
        <taxon>Viteae</taxon>
        <taxon>Vitis</taxon>
    </lineage>
</organism>